<feature type="region of interest" description="Disordered" evidence="1">
    <location>
        <begin position="1"/>
        <end position="146"/>
    </location>
</feature>
<feature type="compositionally biased region" description="Basic and acidic residues" evidence="1">
    <location>
        <begin position="70"/>
        <end position="81"/>
    </location>
</feature>
<dbReference type="EMBL" id="OZ023702">
    <property type="protein sequence ID" value="CAK9858616.1"/>
    <property type="molecule type" value="Genomic_DNA"/>
</dbReference>
<gene>
    <name evidence="2" type="ORF">CSSPJE1EN2_LOCUS1611</name>
</gene>
<feature type="compositionally biased region" description="Basic residues" evidence="1">
    <location>
        <begin position="96"/>
        <end position="108"/>
    </location>
</feature>
<sequence>MGREGCPGESQSKMGDAGPANDLRGFGHHRPQDSIGSPPCKTIHKRSHTWRGTMEGVGAAQGRPNQTARPWERPLQHEPKLAPRRPKTKETSKLNVGKHCKRLAQRKTRALEVGPILHRRNSKTANLRKPVNPKRKRPPPGSERSK</sequence>
<keyword evidence="3" id="KW-1185">Reference proteome</keyword>
<evidence type="ECO:0000256" key="1">
    <source>
        <dbReference type="SAM" id="MobiDB-lite"/>
    </source>
</evidence>
<evidence type="ECO:0000313" key="3">
    <source>
        <dbReference type="Proteomes" id="UP001497522"/>
    </source>
</evidence>
<organism evidence="2 3">
    <name type="scientific">Sphagnum jensenii</name>
    <dbReference type="NCBI Taxonomy" id="128206"/>
    <lineage>
        <taxon>Eukaryota</taxon>
        <taxon>Viridiplantae</taxon>
        <taxon>Streptophyta</taxon>
        <taxon>Embryophyta</taxon>
        <taxon>Bryophyta</taxon>
        <taxon>Sphagnophytina</taxon>
        <taxon>Sphagnopsida</taxon>
        <taxon>Sphagnales</taxon>
        <taxon>Sphagnaceae</taxon>
        <taxon>Sphagnum</taxon>
    </lineage>
</organism>
<accession>A0ABP1A7U3</accession>
<proteinExistence type="predicted"/>
<name>A0ABP1A7U3_9BRYO</name>
<protein>
    <submittedName>
        <fullName evidence="2">Uncharacterized protein</fullName>
    </submittedName>
</protein>
<reference evidence="2 3" key="1">
    <citation type="submission" date="2024-03" db="EMBL/GenBank/DDBJ databases">
        <authorList>
            <consortium name="ELIXIR-Norway"/>
            <consortium name="Elixir Norway"/>
        </authorList>
    </citation>
    <scope>NUCLEOTIDE SEQUENCE [LARGE SCALE GENOMIC DNA]</scope>
</reference>
<dbReference type="Proteomes" id="UP001497522">
    <property type="component" value="Chromosome 1"/>
</dbReference>
<evidence type="ECO:0000313" key="2">
    <source>
        <dbReference type="EMBL" id="CAK9858616.1"/>
    </source>
</evidence>